<dbReference type="EC" id="3.4.24.70" evidence="8"/>
<keyword evidence="5 9" id="KW-0862">Zinc</keyword>
<dbReference type="AlphaFoldDB" id="A0A450TIT4"/>
<evidence type="ECO:0000256" key="9">
    <source>
        <dbReference type="RuleBase" id="RU003435"/>
    </source>
</evidence>
<dbReference type="InterPro" id="IPR001567">
    <property type="entry name" value="Pept_M3A_M3B_dom"/>
</dbReference>
<evidence type="ECO:0000256" key="5">
    <source>
        <dbReference type="ARBA" id="ARBA00022833"/>
    </source>
</evidence>
<name>A0A450TIT4_9GAMM</name>
<comment type="cofactor">
    <cofactor evidence="9">
        <name>Zn(2+)</name>
        <dbReference type="ChEBI" id="CHEBI:29105"/>
    </cofactor>
    <text evidence="9">Binds 1 zinc ion.</text>
</comment>
<dbReference type="GO" id="GO:0005829">
    <property type="term" value="C:cytosol"/>
    <property type="evidence" value="ECO:0007669"/>
    <property type="project" value="UniProtKB-ARBA"/>
</dbReference>
<dbReference type="GO" id="GO:0046872">
    <property type="term" value="F:metal ion binding"/>
    <property type="evidence" value="ECO:0007669"/>
    <property type="project" value="UniProtKB-UniRule"/>
</dbReference>
<keyword evidence="6 9" id="KW-0482">Metalloprotease</keyword>
<dbReference type="EMBL" id="CAADFA010000449">
    <property type="protein sequence ID" value="VFJ67241.1"/>
    <property type="molecule type" value="Genomic_DNA"/>
</dbReference>
<dbReference type="EMBL" id="CAADEZ010000425">
    <property type="protein sequence ID" value="VFJ66764.1"/>
    <property type="molecule type" value="Genomic_DNA"/>
</dbReference>
<dbReference type="InterPro" id="IPR045666">
    <property type="entry name" value="OpdA_N"/>
</dbReference>
<dbReference type="GO" id="GO:0006518">
    <property type="term" value="P:peptide metabolic process"/>
    <property type="evidence" value="ECO:0007669"/>
    <property type="project" value="TreeGrafter"/>
</dbReference>
<dbReference type="GO" id="GO:0004222">
    <property type="term" value="F:metalloendopeptidase activity"/>
    <property type="evidence" value="ECO:0007669"/>
    <property type="project" value="UniProtKB-EC"/>
</dbReference>
<evidence type="ECO:0000256" key="6">
    <source>
        <dbReference type="ARBA" id="ARBA00023049"/>
    </source>
</evidence>
<sequence length="742" mass="83069">MTMNNTDMPNPLLNRAVSDRVPSVPNALPAFSRIRPEHVVPAVEQSLAAARATVAALVPQVTTTPPGNRRQSADKPIGHHRSGLPSTAPGADAGAQTRWDDLIPPLEVLEDGLNRVWSPVSHLHSVADNPALREAYNTCLPLLTEYGTELGQNERLFAAFEGIANEGEMASLPPEKRKILENGLLDFHLSGVGLDPKGKARFKEISTRLSNLESRFSENVLDATGAWKKLITDPGELAGLPETALALARGTAEREGADGWMLTLEFPSYLSVMTFADDRELRREVYEAYATRASDQGPHAGQWDNTRVMEEILALRDEKARLLGFDHYADYSLVKKMAPNTDEVFSLVRELARRAKPVAERELKVLRAFAHAYGGLRELEAWDVSYYSEKLLQHTFAFSQEELRPYFPVPKVLAGLFHLVDRLFDLRIRAKENEEIWHPDVRFYEIRDRDGALRGSFFLDLYARPHKRGGAWMDECISRSVLGDGPGDGPRDGPGHGEDVQLPVAHLVCNFSPPLGRQPSLLTHEQILTLFHEFGHGLHHLLTKVDYPSIAGVNGVAWDAVELPSQLLELWCWEHEALERCSGHVETGERLPKTLLDKLRAARNFQSGMGMVRQLEYTLFDLRIHREHDGSRGARISSFLEEVRREVAVLIPPAFNRFAHSFSHIFSGAYAAGYYSYKWAEVLASDAFSKFEENGIFDRDTGALLQRTVLEQGGSRDAMDLFVAFRGRKPRIDALLRHYGIG</sequence>
<evidence type="ECO:0000256" key="4">
    <source>
        <dbReference type="ARBA" id="ARBA00022801"/>
    </source>
</evidence>
<feature type="domain" description="Peptidase M3A/M3B catalytic" evidence="11">
    <location>
        <begin position="273"/>
        <end position="740"/>
    </location>
</feature>
<dbReference type="InterPro" id="IPR034005">
    <property type="entry name" value="M3A_DCP"/>
</dbReference>
<evidence type="ECO:0000313" key="14">
    <source>
        <dbReference type="EMBL" id="VFJ67241.1"/>
    </source>
</evidence>
<comment type="similarity">
    <text evidence="1 9">Belongs to the peptidase M3 family.</text>
</comment>
<keyword evidence="4 9" id="KW-0378">Hydrolase</keyword>
<evidence type="ECO:0000256" key="1">
    <source>
        <dbReference type="ARBA" id="ARBA00006040"/>
    </source>
</evidence>
<evidence type="ECO:0000313" key="15">
    <source>
        <dbReference type="EMBL" id="VFK15438.1"/>
    </source>
</evidence>
<comment type="catalytic activity">
    <reaction evidence="7">
        <text>Hydrolysis of oligopeptides, with broad specificity. Gly or Ala commonly occur as P1 or P1' residues, but more distant residues are also important, as is shown by the fact that Z-Gly-Pro-Gly-|-Gly-Pro-Ala is cleaved, but not Z-(Gly)(5).</text>
        <dbReference type="EC" id="3.4.24.70"/>
    </reaction>
</comment>
<accession>A0A450TIT4</accession>
<dbReference type="GO" id="GO:0006508">
    <property type="term" value="P:proteolysis"/>
    <property type="evidence" value="ECO:0007669"/>
    <property type="project" value="UniProtKB-KW"/>
</dbReference>
<dbReference type="Gene3D" id="3.40.390.10">
    <property type="entry name" value="Collagenase (Catalytic Domain)"/>
    <property type="match status" value="1"/>
</dbReference>
<dbReference type="PANTHER" id="PTHR11804:SF84">
    <property type="entry name" value="SACCHAROLYSIN"/>
    <property type="match status" value="1"/>
</dbReference>
<evidence type="ECO:0000256" key="3">
    <source>
        <dbReference type="ARBA" id="ARBA00022723"/>
    </source>
</evidence>
<dbReference type="FunFam" id="3.40.390.10:FF:000009">
    <property type="entry name" value="Oligopeptidase A"/>
    <property type="match status" value="1"/>
</dbReference>
<reference evidence="14" key="1">
    <citation type="submission" date="2019-02" db="EMBL/GenBank/DDBJ databases">
        <authorList>
            <person name="Gruber-Vodicka R. H."/>
            <person name="Seah K. B. B."/>
        </authorList>
    </citation>
    <scope>NUCLEOTIDE SEQUENCE</scope>
    <source>
        <strain evidence="13">BECK_BZ163</strain>
        <strain evidence="15">BECK_BZ164</strain>
        <strain evidence="14">BECK_BZ165</strain>
    </source>
</reference>
<organism evidence="14">
    <name type="scientific">Candidatus Kentrum sp. FM</name>
    <dbReference type="NCBI Taxonomy" id="2126340"/>
    <lineage>
        <taxon>Bacteria</taxon>
        <taxon>Pseudomonadati</taxon>
        <taxon>Pseudomonadota</taxon>
        <taxon>Gammaproteobacteria</taxon>
        <taxon>Candidatus Kentrum</taxon>
    </lineage>
</organism>
<evidence type="ECO:0000313" key="13">
    <source>
        <dbReference type="EMBL" id="VFJ66764.1"/>
    </source>
</evidence>
<feature type="region of interest" description="Disordered" evidence="10">
    <location>
        <begin position="62"/>
        <end position="96"/>
    </location>
</feature>
<keyword evidence="3 9" id="KW-0479">Metal-binding</keyword>
<proteinExistence type="inferred from homology"/>
<dbReference type="Pfam" id="PF01432">
    <property type="entry name" value="Peptidase_M3"/>
    <property type="match status" value="1"/>
</dbReference>
<feature type="domain" description="Oligopeptidase A N-terminal" evidence="12">
    <location>
        <begin position="95"/>
        <end position="196"/>
    </location>
</feature>
<evidence type="ECO:0000256" key="7">
    <source>
        <dbReference type="ARBA" id="ARBA00024603"/>
    </source>
</evidence>
<dbReference type="SUPFAM" id="SSF55486">
    <property type="entry name" value="Metalloproteases ('zincins'), catalytic domain"/>
    <property type="match status" value="1"/>
</dbReference>
<evidence type="ECO:0000256" key="2">
    <source>
        <dbReference type="ARBA" id="ARBA00022670"/>
    </source>
</evidence>
<dbReference type="InterPro" id="IPR024079">
    <property type="entry name" value="MetalloPept_cat_dom_sf"/>
</dbReference>
<dbReference type="CDD" id="cd06456">
    <property type="entry name" value="M3A_DCP"/>
    <property type="match status" value="1"/>
</dbReference>
<protein>
    <recommendedName>
        <fullName evidence="8">oligopeptidase A</fullName>
        <ecNumber evidence="8">3.4.24.70</ecNumber>
    </recommendedName>
</protein>
<dbReference type="Gene3D" id="1.10.1370.10">
    <property type="entry name" value="Neurolysin, domain 3"/>
    <property type="match status" value="1"/>
</dbReference>
<evidence type="ECO:0000259" key="12">
    <source>
        <dbReference type="Pfam" id="PF19310"/>
    </source>
</evidence>
<dbReference type="PANTHER" id="PTHR11804">
    <property type="entry name" value="PROTEASE M3 THIMET OLIGOPEPTIDASE-RELATED"/>
    <property type="match status" value="1"/>
</dbReference>
<dbReference type="InterPro" id="IPR045090">
    <property type="entry name" value="Pept_M3A_M3B"/>
</dbReference>
<evidence type="ECO:0000256" key="8">
    <source>
        <dbReference type="ARBA" id="ARBA00026100"/>
    </source>
</evidence>
<gene>
    <name evidence="13" type="ORF">BECKFM1743A_GA0114220_104252</name>
    <name evidence="15" type="ORF">BECKFM1743B_GA0114221_103703</name>
    <name evidence="14" type="ORF">BECKFM1743C_GA0114222_104492</name>
</gene>
<dbReference type="Pfam" id="PF19310">
    <property type="entry name" value="TOP_N"/>
    <property type="match status" value="1"/>
</dbReference>
<dbReference type="Gene3D" id="1.10.1370.40">
    <property type="match status" value="1"/>
</dbReference>
<dbReference type="InterPro" id="IPR024077">
    <property type="entry name" value="Neurolysin/TOP_dom2"/>
</dbReference>
<evidence type="ECO:0000256" key="10">
    <source>
        <dbReference type="SAM" id="MobiDB-lite"/>
    </source>
</evidence>
<dbReference type="EMBL" id="CAADFL010000370">
    <property type="protein sequence ID" value="VFK15438.1"/>
    <property type="molecule type" value="Genomic_DNA"/>
</dbReference>
<evidence type="ECO:0000259" key="11">
    <source>
        <dbReference type="Pfam" id="PF01432"/>
    </source>
</evidence>
<keyword evidence="2 9" id="KW-0645">Protease</keyword>